<proteinExistence type="predicted"/>
<organism evidence="3 4">
    <name type="scientific">Glonium stellatum</name>
    <dbReference type="NCBI Taxonomy" id="574774"/>
    <lineage>
        <taxon>Eukaryota</taxon>
        <taxon>Fungi</taxon>
        <taxon>Dikarya</taxon>
        <taxon>Ascomycota</taxon>
        <taxon>Pezizomycotina</taxon>
        <taxon>Dothideomycetes</taxon>
        <taxon>Pleosporomycetidae</taxon>
        <taxon>Gloniales</taxon>
        <taxon>Gloniaceae</taxon>
        <taxon>Glonium</taxon>
    </lineage>
</organism>
<dbReference type="PANTHER" id="PTHR21539">
    <property type="entry name" value="SAGA-ASSOCIATED FACTOR 29"/>
    <property type="match status" value="1"/>
</dbReference>
<feature type="region of interest" description="Disordered" evidence="1">
    <location>
        <begin position="110"/>
        <end position="201"/>
    </location>
</feature>
<dbReference type="PROSITE" id="PS51518">
    <property type="entry name" value="SGF29_C"/>
    <property type="match status" value="1"/>
</dbReference>
<dbReference type="EMBL" id="KV748683">
    <property type="protein sequence ID" value="OCL13678.1"/>
    <property type="molecule type" value="Genomic_DNA"/>
</dbReference>
<gene>
    <name evidence="3" type="ORF">AOQ84DRAFT_310131</name>
</gene>
<dbReference type="CDD" id="cd20393">
    <property type="entry name" value="Tudor_SGF29_rpt1"/>
    <property type="match status" value="1"/>
</dbReference>
<protein>
    <recommendedName>
        <fullName evidence="2">SGF29 C-terminal domain-containing protein</fullName>
    </recommendedName>
</protein>
<feature type="region of interest" description="Disordered" evidence="1">
    <location>
        <begin position="311"/>
        <end position="342"/>
    </location>
</feature>
<feature type="region of interest" description="Disordered" evidence="1">
    <location>
        <begin position="1"/>
        <end position="20"/>
    </location>
</feature>
<reference evidence="3 4" key="1">
    <citation type="journal article" date="2016" name="Nat. Commun.">
        <title>Ectomycorrhizal ecology is imprinted in the genome of the dominant symbiotic fungus Cenococcum geophilum.</title>
        <authorList>
            <consortium name="DOE Joint Genome Institute"/>
            <person name="Peter M."/>
            <person name="Kohler A."/>
            <person name="Ohm R.A."/>
            <person name="Kuo A."/>
            <person name="Krutzmann J."/>
            <person name="Morin E."/>
            <person name="Arend M."/>
            <person name="Barry K.W."/>
            <person name="Binder M."/>
            <person name="Choi C."/>
            <person name="Clum A."/>
            <person name="Copeland A."/>
            <person name="Grisel N."/>
            <person name="Haridas S."/>
            <person name="Kipfer T."/>
            <person name="LaButti K."/>
            <person name="Lindquist E."/>
            <person name="Lipzen A."/>
            <person name="Maire R."/>
            <person name="Meier B."/>
            <person name="Mihaltcheva S."/>
            <person name="Molinier V."/>
            <person name="Murat C."/>
            <person name="Poggeler S."/>
            <person name="Quandt C.A."/>
            <person name="Sperisen C."/>
            <person name="Tritt A."/>
            <person name="Tisserant E."/>
            <person name="Crous P.W."/>
            <person name="Henrissat B."/>
            <person name="Nehls U."/>
            <person name="Egli S."/>
            <person name="Spatafora J.W."/>
            <person name="Grigoriev I.V."/>
            <person name="Martin F.M."/>
        </authorList>
    </citation>
    <scope>NUCLEOTIDE SEQUENCE [LARGE SCALE GENOMIC DNA]</scope>
    <source>
        <strain evidence="3 4">CBS 207.34</strain>
    </source>
</reference>
<dbReference type="InterPro" id="IPR010750">
    <property type="entry name" value="SGF29_tudor-like_dom"/>
</dbReference>
<sequence length="371" mass="40444">MAARSRPRAGQVKEEVDEERSIWNQLRSDARRVDALVAKSNDITKKIVELSELQNAAEARGDSPSSAIDAELEKYLRDNIRITEEIQNLIESDSGNDLLKSLEILAALRDAHEPDPTSRAGSVGKSQRERTTKRKHTETIEDRDSIAAESPGPGGPSPKVSISTSASRLIGKAASRASSVPIAREASVKAEDGGESADSLKIPTEKHKLHVNTEVLYRNKAKAAEGEGILCRVTSVIGEGKQRRYEIIDSDPDPPTPAQPYRASVNHLVAIPPVSENSKLPDLPAKRHVLALYPGTTTFYKAEVVAYWPPKARKDGGGKDGGKDGKEASAGAVKEEEPAEGSELYVRLRFEGEDEADREMSVERRFVLPDK</sequence>
<dbReference type="GO" id="GO:0000124">
    <property type="term" value="C:SAGA complex"/>
    <property type="evidence" value="ECO:0007669"/>
    <property type="project" value="InterPro"/>
</dbReference>
<feature type="compositionally biased region" description="Basic and acidic residues" evidence="1">
    <location>
        <begin position="312"/>
        <end position="327"/>
    </location>
</feature>
<dbReference type="AlphaFoldDB" id="A0A8E2FBZ3"/>
<dbReference type="Gene3D" id="2.30.30.140">
    <property type="match status" value="1"/>
</dbReference>
<evidence type="ECO:0000259" key="2">
    <source>
        <dbReference type="PROSITE" id="PS51518"/>
    </source>
</evidence>
<evidence type="ECO:0000313" key="3">
    <source>
        <dbReference type="EMBL" id="OCL13678.1"/>
    </source>
</evidence>
<dbReference type="InterPro" id="IPR047288">
    <property type="entry name" value="Tudor_SGF29_rpt1"/>
</dbReference>
<dbReference type="Proteomes" id="UP000250140">
    <property type="component" value="Unassembled WGS sequence"/>
</dbReference>
<dbReference type="Pfam" id="PF07039">
    <property type="entry name" value="SGF29_Tudor"/>
    <property type="match status" value="1"/>
</dbReference>
<evidence type="ECO:0000256" key="1">
    <source>
        <dbReference type="SAM" id="MobiDB-lite"/>
    </source>
</evidence>
<dbReference type="PANTHER" id="PTHR21539:SF0">
    <property type="entry name" value="SAGA-ASSOCIATED FACTOR 29"/>
    <property type="match status" value="1"/>
</dbReference>
<accession>A0A8E2FBZ3</accession>
<feature type="domain" description="SGF29 C-terminal" evidence="2">
    <location>
        <begin position="205"/>
        <end position="371"/>
    </location>
</feature>
<dbReference type="InterPro" id="IPR037802">
    <property type="entry name" value="SGF29"/>
</dbReference>
<feature type="non-terminal residue" evidence="3">
    <location>
        <position position="371"/>
    </location>
</feature>
<feature type="compositionally biased region" description="Basic and acidic residues" evidence="1">
    <location>
        <begin position="137"/>
        <end position="146"/>
    </location>
</feature>
<name>A0A8E2FBZ3_9PEZI</name>
<keyword evidence="4" id="KW-1185">Reference proteome</keyword>
<evidence type="ECO:0000313" key="4">
    <source>
        <dbReference type="Proteomes" id="UP000250140"/>
    </source>
</evidence>
<dbReference type="OrthoDB" id="10265994at2759"/>